<feature type="non-terminal residue" evidence="2">
    <location>
        <position position="1"/>
    </location>
</feature>
<name>A0A6J4TBT0_9ACTN</name>
<evidence type="ECO:0000313" key="2">
    <source>
        <dbReference type="EMBL" id="CAA9519166.1"/>
    </source>
</evidence>
<protein>
    <submittedName>
        <fullName evidence="2">Uncharacterized protein</fullName>
    </submittedName>
</protein>
<reference evidence="2" key="1">
    <citation type="submission" date="2020-02" db="EMBL/GenBank/DDBJ databases">
        <authorList>
            <person name="Meier V. D."/>
        </authorList>
    </citation>
    <scope>NUCLEOTIDE SEQUENCE</scope>
    <source>
        <strain evidence="2">AVDCRST_MAG67</strain>
    </source>
</reference>
<dbReference type="EMBL" id="CADCVQ010000138">
    <property type="protein sequence ID" value="CAA9519166.1"/>
    <property type="molecule type" value="Genomic_DNA"/>
</dbReference>
<feature type="non-terminal residue" evidence="2">
    <location>
        <position position="218"/>
    </location>
</feature>
<feature type="region of interest" description="Disordered" evidence="1">
    <location>
        <begin position="106"/>
        <end position="132"/>
    </location>
</feature>
<evidence type="ECO:0000256" key="1">
    <source>
        <dbReference type="SAM" id="MobiDB-lite"/>
    </source>
</evidence>
<feature type="region of interest" description="Disordered" evidence="1">
    <location>
        <begin position="1"/>
        <end position="73"/>
    </location>
</feature>
<accession>A0A6J4TBT0</accession>
<feature type="compositionally biased region" description="Basic residues" evidence="1">
    <location>
        <begin position="115"/>
        <end position="127"/>
    </location>
</feature>
<sequence>GRHEDRLRPVRGRARRNQHRDAAGPGDVPRRDRARVHGRGQLDRPRPGRGNGVHPVPRRLRDADRAELRREAPRRHVRDRLAVRDRAADRHRHRAGAELLHPERSVRCDAGGGRHSAHHARHGRRRLCPQQGPQGLDAAAVVHRPRLRRPLVRAADLLQRRQPDPQRGHRDRLVAAHRRELQLPAQARHGRRRGLDRDRHLRLDRQHLPLAAEPLQRL</sequence>
<feature type="region of interest" description="Disordered" evidence="1">
    <location>
        <begin position="177"/>
        <end position="200"/>
    </location>
</feature>
<feature type="compositionally biased region" description="Basic residues" evidence="1">
    <location>
        <begin position="9"/>
        <end position="18"/>
    </location>
</feature>
<feature type="compositionally biased region" description="Basic and acidic residues" evidence="1">
    <location>
        <begin position="59"/>
        <end position="71"/>
    </location>
</feature>
<dbReference type="AlphaFoldDB" id="A0A6J4TBT0"/>
<gene>
    <name evidence="2" type="ORF">AVDCRST_MAG67-3254</name>
</gene>
<proteinExistence type="predicted"/>
<organism evidence="2">
    <name type="scientific">uncultured Solirubrobacteraceae bacterium</name>
    <dbReference type="NCBI Taxonomy" id="1162706"/>
    <lineage>
        <taxon>Bacteria</taxon>
        <taxon>Bacillati</taxon>
        <taxon>Actinomycetota</taxon>
        <taxon>Thermoleophilia</taxon>
        <taxon>Solirubrobacterales</taxon>
        <taxon>Solirubrobacteraceae</taxon>
        <taxon>environmental samples</taxon>
    </lineage>
</organism>